<dbReference type="Gene3D" id="3.40.630.30">
    <property type="match status" value="1"/>
</dbReference>
<protein>
    <submittedName>
        <fullName evidence="2">Protein N-acetyltransferase, RimJ/RimL family</fullName>
    </submittedName>
</protein>
<dbReference type="InterPro" id="IPR000182">
    <property type="entry name" value="GNAT_dom"/>
</dbReference>
<keyword evidence="3" id="KW-1185">Reference proteome</keyword>
<keyword evidence="2" id="KW-0808">Transferase</keyword>
<dbReference type="InterPro" id="IPR051531">
    <property type="entry name" value="N-acetyltransferase"/>
</dbReference>
<evidence type="ECO:0000313" key="2">
    <source>
        <dbReference type="EMBL" id="SMG52880.1"/>
    </source>
</evidence>
<feature type="domain" description="N-acetyltransferase" evidence="1">
    <location>
        <begin position="13"/>
        <end position="184"/>
    </location>
</feature>
<dbReference type="PANTHER" id="PTHR43792">
    <property type="entry name" value="GNAT FAMILY, PUTATIVE (AFU_ORTHOLOGUE AFUA_3G00765)-RELATED-RELATED"/>
    <property type="match status" value="1"/>
</dbReference>
<sequence length="184" mass="21722">MSVFKYIETTKRLEVRPLREDDYAQWLRAYSQRLPSRHRHDEGPIDLSDCHEAWFVQVVHKHQELAAEDKAYVFDIFRHEDGAHLGMVDFSTLARDDFAWGRIGYTIHNQHWGAGYGREAVQSALTIAFRDLNYHRIEAHINVDNMASIHLAERVGMTFECIRKGFIYEFGEWTDNLIYYRNAE</sequence>
<dbReference type="InterPro" id="IPR016181">
    <property type="entry name" value="Acyl_CoA_acyltransferase"/>
</dbReference>
<reference evidence="2 3" key="1">
    <citation type="submission" date="2017-04" db="EMBL/GenBank/DDBJ databases">
        <authorList>
            <person name="Afonso C.L."/>
            <person name="Miller P.J."/>
            <person name="Scott M.A."/>
            <person name="Spackman E."/>
            <person name="Goraichik I."/>
            <person name="Dimitrov K.M."/>
            <person name="Suarez D.L."/>
            <person name="Swayne D.E."/>
        </authorList>
    </citation>
    <scope>NUCLEOTIDE SEQUENCE [LARGE SCALE GENOMIC DNA]</scope>
    <source>
        <strain evidence="2 3">11</strain>
    </source>
</reference>
<dbReference type="STRING" id="1852522.SAMN06295960_3408"/>
<dbReference type="Pfam" id="PF13302">
    <property type="entry name" value="Acetyltransf_3"/>
    <property type="match status" value="1"/>
</dbReference>
<dbReference type="SUPFAM" id="SSF55729">
    <property type="entry name" value="Acyl-CoA N-acyltransferases (Nat)"/>
    <property type="match status" value="1"/>
</dbReference>
<evidence type="ECO:0000313" key="3">
    <source>
        <dbReference type="Proteomes" id="UP000193834"/>
    </source>
</evidence>
<accession>A0A1X7LGS1</accession>
<organism evidence="2 3">
    <name type="scientific">Paenibacillus aquistagni</name>
    <dbReference type="NCBI Taxonomy" id="1852522"/>
    <lineage>
        <taxon>Bacteria</taxon>
        <taxon>Bacillati</taxon>
        <taxon>Bacillota</taxon>
        <taxon>Bacilli</taxon>
        <taxon>Bacillales</taxon>
        <taxon>Paenibacillaceae</taxon>
        <taxon>Paenibacillus</taxon>
    </lineage>
</organism>
<proteinExistence type="predicted"/>
<dbReference type="PROSITE" id="PS51186">
    <property type="entry name" value="GNAT"/>
    <property type="match status" value="1"/>
</dbReference>
<evidence type="ECO:0000259" key="1">
    <source>
        <dbReference type="PROSITE" id="PS51186"/>
    </source>
</evidence>
<gene>
    <name evidence="2" type="ORF">SAMN06295960_3408</name>
</gene>
<name>A0A1X7LGS1_9BACL</name>
<dbReference type="OrthoDB" id="9798081at2"/>
<dbReference type="EMBL" id="FXAZ01000005">
    <property type="protein sequence ID" value="SMG52880.1"/>
    <property type="molecule type" value="Genomic_DNA"/>
</dbReference>
<dbReference type="AlphaFoldDB" id="A0A1X7LGS1"/>
<dbReference type="Proteomes" id="UP000193834">
    <property type="component" value="Unassembled WGS sequence"/>
</dbReference>
<dbReference type="RefSeq" id="WP_085496154.1">
    <property type="nucleotide sequence ID" value="NZ_FXAZ01000005.1"/>
</dbReference>
<dbReference type="GO" id="GO:0016747">
    <property type="term" value="F:acyltransferase activity, transferring groups other than amino-acyl groups"/>
    <property type="evidence" value="ECO:0007669"/>
    <property type="project" value="InterPro"/>
</dbReference>